<evidence type="ECO:0000313" key="2">
    <source>
        <dbReference type="Proteomes" id="UP001233172"/>
    </source>
</evidence>
<protein>
    <submittedName>
        <fullName evidence="1">Uncharacterized protein</fullName>
    </submittedName>
</protein>
<evidence type="ECO:0000313" key="1">
    <source>
        <dbReference type="EMBL" id="KAK0059102.1"/>
    </source>
</evidence>
<accession>A0AAD8FBR9</accession>
<keyword evidence="2" id="KW-1185">Reference proteome</keyword>
<proteinExistence type="predicted"/>
<organism evidence="1 2">
    <name type="scientific">Biomphalaria pfeifferi</name>
    <name type="common">Bloodfluke planorb</name>
    <name type="synonym">Freshwater snail</name>
    <dbReference type="NCBI Taxonomy" id="112525"/>
    <lineage>
        <taxon>Eukaryota</taxon>
        <taxon>Metazoa</taxon>
        <taxon>Spiralia</taxon>
        <taxon>Lophotrochozoa</taxon>
        <taxon>Mollusca</taxon>
        <taxon>Gastropoda</taxon>
        <taxon>Heterobranchia</taxon>
        <taxon>Euthyneura</taxon>
        <taxon>Panpulmonata</taxon>
        <taxon>Hygrophila</taxon>
        <taxon>Lymnaeoidea</taxon>
        <taxon>Planorbidae</taxon>
        <taxon>Biomphalaria</taxon>
    </lineage>
</organism>
<dbReference type="EMBL" id="JASAOG010000044">
    <property type="protein sequence ID" value="KAK0059102.1"/>
    <property type="molecule type" value="Genomic_DNA"/>
</dbReference>
<feature type="non-terminal residue" evidence="1">
    <location>
        <position position="1"/>
    </location>
</feature>
<name>A0AAD8FBR9_BIOPF</name>
<sequence>SSADCHNSYVGCFPSIRECTHVKLGSIFIPRLPLTNHVRPGTLPRSTCDACNHLQAGLCVGSAVYSTSFGVCNYYGLSVPTNKDRDC</sequence>
<reference evidence="1" key="1">
    <citation type="journal article" date="2023" name="PLoS Negl. Trop. Dis.">
        <title>A genome sequence for Biomphalaria pfeifferi, the major vector snail for the human-infecting parasite Schistosoma mansoni.</title>
        <authorList>
            <person name="Bu L."/>
            <person name="Lu L."/>
            <person name="Laidemitt M.R."/>
            <person name="Zhang S.M."/>
            <person name="Mutuku M."/>
            <person name="Mkoji G."/>
            <person name="Steinauer M."/>
            <person name="Loker E.S."/>
        </authorList>
    </citation>
    <scope>NUCLEOTIDE SEQUENCE</scope>
    <source>
        <strain evidence="1">KasaAsao</strain>
    </source>
</reference>
<dbReference type="Proteomes" id="UP001233172">
    <property type="component" value="Unassembled WGS sequence"/>
</dbReference>
<gene>
    <name evidence="1" type="ORF">Bpfe_011443</name>
</gene>
<reference evidence="1" key="2">
    <citation type="submission" date="2023-04" db="EMBL/GenBank/DDBJ databases">
        <authorList>
            <person name="Bu L."/>
            <person name="Lu L."/>
            <person name="Laidemitt M.R."/>
            <person name="Zhang S.M."/>
            <person name="Mutuku M."/>
            <person name="Mkoji G."/>
            <person name="Steinauer M."/>
            <person name="Loker E.S."/>
        </authorList>
    </citation>
    <scope>NUCLEOTIDE SEQUENCE</scope>
    <source>
        <strain evidence="1">KasaAsao</strain>
        <tissue evidence="1">Whole Snail</tissue>
    </source>
</reference>
<comment type="caution">
    <text evidence="1">The sequence shown here is derived from an EMBL/GenBank/DDBJ whole genome shotgun (WGS) entry which is preliminary data.</text>
</comment>
<dbReference type="AlphaFoldDB" id="A0AAD8FBR9"/>